<evidence type="ECO:0000313" key="4">
    <source>
        <dbReference type="EMBL" id="EEN67169.1"/>
    </source>
</evidence>
<evidence type="ECO:0000256" key="1">
    <source>
        <dbReference type="SAM" id="MobiDB-lite"/>
    </source>
</evidence>
<protein>
    <recommendedName>
        <fullName evidence="3">Ig-like domain-containing protein</fullName>
    </recommendedName>
</protein>
<feature type="chain" id="PRO_5002934852" description="Ig-like domain-containing protein" evidence="2">
    <location>
        <begin position="22"/>
        <end position="157"/>
    </location>
</feature>
<dbReference type="InterPro" id="IPR013783">
    <property type="entry name" value="Ig-like_fold"/>
</dbReference>
<feature type="signal peptide" evidence="2">
    <location>
        <begin position="1"/>
        <end position="21"/>
    </location>
</feature>
<accession>C3XWQ9</accession>
<gene>
    <name evidence="4" type="ORF">BRAFLDRAFT_88442</name>
</gene>
<dbReference type="AlphaFoldDB" id="C3XWQ9"/>
<dbReference type="PROSITE" id="PS50835">
    <property type="entry name" value="IG_LIKE"/>
    <property type="match status" value="1"/>
</dbReference>
<dbReference type="SUPFAM" id="SSF48726">
    <property type="entry name" value="Immunoglobulin"/>
    <property type="match status" value="1"/>
</dbReference>
<reference evidence="4" key="1">
    <citation type="journal article" date="2008" name="Nature">
        <title>The amphioxus genome and the evolution of the chordate karyotype.</title>
        <authorList>
            <consortium name="US DOE Joint Genome Institute (JGI-PGF)"/>
            <person name="Putnam N.H."/>
            <person name="Butts T."/>
            <person name="Ferrier D.E.K."/>
            <person name="Furlong R.F."/>
            <person name="Hellsten U."/>
            <person name="Kawashima T."/>
            <person name="Robinson-Rechavi M."/>
            <person name="Shoguchi E."/>
            <person name="Terry A."/>
            <person name="Yu J.-K."/>
            <person name="Benito-Gutierrez E.L."/>
            <person name="Dubchak I."/>
            <person name="Garcia-Fernandez J."/>
            <person name="Gibson-Brown J.J."/>
            <person name="Grigoriev I.V."/>
            <person name="Horton A.C."/>
            <person name="de Jong P.J."/>
            <person name="Jurka J."/>
            <person name="Kapitonov V.V."/>
            <person name="Kohara Y."/>
            <person name="Kuroki Y."/>
            <person name="Lindquist E."/>
            <person name="Lucas S."/>
            <person name="Osoegawa K."/>
            <person name="Pennacchio L.A."/>
            <person name="Salamov A.A."/>
            <person name="Satou Y."/>
            <person name="Sauka-Spengler T."/>
            <person name="Schmutz J."/>
            <person name="Shin-I T."/>
            <person name="Toyoda A."/>
            <person name="Bronner-Fraser M."/>
            <person name="Fujiyama A."/>
            <person name="Holland L.Z."/>
            <person name="Holland P.W.H."/>
            <person name="Satoh N."/>
            <person name="Rokhsar D.S."/>
        </authorList>
    </citation>
    <scope>NUCLEOTIDE SEQUENCE [LARGE SCALE GENOMIC DNA]</scope>
    <source>
        <strain evidence="4">S238N-H82</strain>
        <tissue evidence="4">Testes</tissue>
    </source>
</reference>
<dbReference type="CDD" id="cd00096">
    <property type="entry name" value="Ig"/>
    <property type="match status" value="1"/>
</dbReference>
<dbReference type="EMBL" id="GG666471">
    <property type="protein sequence ID" value="EEN67169.1"/>
    <property type="molecule type" value="Genomic_DNA"/>
</dbReference>
<name>C3XWQ9_BRAFL</name>
<dbReference type="InterPro" id="IPR007110">
    <property type="entry name" value="Ig-like_dom"/>
</dbReference>
<feature type="compositionally biased region" description="Acidic residues" evidence="1">
    <location>
        <begin position="144"/>
        <end position="157"/>
    </location>
</feature>
<proteinExistence type="predicted"/>
<organism>
    <name type="scientific">Branchiostoma floridae</name>
    <name type="common">Florida lancelet</name>
    <name type="synonym">Amphioxus</name>
    <dbReference type="NCBI Taxonomy" id="7739"/>
    <lineage>
        <taxon>Eukaryota</taxon>
        <taxon>Metazoa</taxon>
        <taxon>Chordata</taxon>
        <taxon>Cephalochordata</taxon>
        <taxon>Leptocardii</taxon>
        <taxon>Amphioxiformes</taxon>
        <taxon>Branchiostomatidae</taxon>
        <taxon>Branchiostoma</taxon>
    </lineage>
</organism>
<evidence type="ECO:0000259" key="3">
    <source>
        <dbReference type="PROSITE" id="PS50835"/>
    </source>
</evidence>
<keyword evidence="2" id="KW-0732">Signal</keyword>
<dbReference type="Pfam" id="PF13927">
    <property type="entry name" value="Ig_3"/>
    <property type="match status" value="1"/>
</dbReference>
<sequence length="157" mass="17390">MHTAGWTGLLYLLCTARFAACELKQMDQFHYLASSKVYGNATLPCNAKLMLQNVPQTVIRWYKDEKDITVTPRKHRVSVDHHGNLKMQKLREYDSGVYACQVGFPGGTEVIWSQTIAAGKAAKAEKNKGDAVKSEGDAEKSEGDESSEEDESSSETE</sequence>
<feature type="region of interest" description="Disordered" evidence="1">
    <location>
        <begin position="122"/>
        <end position="157"/>
    </location>
</feature>
<feature type="compositionally biased region" description="Basic and acidic residues" evidence="1">
    <location>
        <begin position="122"/>
        <end position="143"/>
    </location>
</feature>
<dbReference type="InParanoid" id="C3XWQ9"/>
<feature type="domain" description="Ig-like" evidence="3">
    <location>
        <begin position="39"/>
        <end position="117"/>
    </location>
</feature>
<evidence type="ECO:0000256" key="2">
    <source>
        <dbReference type="SAM" id="SignalP"/>
    </source>
</evidence>
<dbReference type="Gene3D" id="2.60.40.10">
    <property type="entry name" value="Immunoglobulins"/>
    <property type="match status" value="1"/>
</dbReference>
<dbReference type="InterPro" id="IPR036179">
    <property type="entry name" value="Ig-like_dom_sf"/>
</dbReference>